<sequence>MGISHPLSDEFYGGMLLMSPPSSPPAPVDNFLQHEVSRMDTLAGIAIKYGVQISDIKRANTLVSDSQMYAHKALLIPLPSSLSLRLNTSTQPSKRAWAPNNLQNRDIADPLDSSNSNQQRSSLAMSSLQSYYGLSSQRGDDMDYTTEMSLYSKGSFLHEELLNSSSPPVRTRSSDIIHNLEDARNGFSARDGAGGIKGNGATKERQDVSVRRRQKVEAETPDDLISDSIKMMIKSFLPRPISSTRLLNTDKSSSPDPINKSRSSFLEGFKSAVRKSPSFAETENNSGVSMWPSSKWAFNHKESFTRPLLDGLPKPAPVRREKAALD</sequence>
<dbReference type="Proteomes" id="UP001732700">
    <property type="component" value="Unassembled WGS sequence"/>
</dbReference>
<evidence type="ECO:0000313" key="1">
    <source>
        <dbReference type="EnsemblPlants" id="AVESA.00010b.r2.UnG1408640.1.CDS"/>
    </source>
</evidence>
<reference evidence="1" key="1">
    <citation type="submission" date="2025-09" db="UniProtKB">
        <authorList>
            <consortium name="EnsemblPlants"/>
        </authorList>
    </citation>
    <scope>IDENTIFICATION</scope>
</reference>
<name>A0ACD6AR72_AVESA</name>
<dbReference type="EnsemblPlants" id="AVESA.00010b.r2.UnG1408640.1">
    <property type="protein sequence ID" value="AVESA.00010b.r2.UnG1408640.1.CDS"/>
    <property type="gene ID" value="AVESA.00010b.r2.UnG1408640"/>
</dbReference>
<accession>A0ACD6AR72</accession>
<protein>
    <submittedName>
        <fullName evidence="1">Uncharacterized protein</fullName>
    </submittedName>
</protein>
<proteinExistence type="predicted"/>
<evidence type="ECO:0000313" key="2">
    <source>
        <dbReference type="Proteomes" id="UP001732700"/>
    </source>
</evidence>
<organism evidence="1 2">
    <name type="scientific">Avena sativa</name>
    <name type="common">Oat</name>
    <dbReference type="NCBI Taxonomy" id="4498"/>
    <lineage>
        <taxon>Eukaryota</taxon>
        <taxon>Viridiplantae</taxon>
        <taxon>Streptophyta</taxon>
        <taxon>Embryophyta</taxon>
        <taxon>Tracheophyta</taxon>
        <taxon>Spermatophyta</taxon>
        <taxon>Magnoliopsida</taxon>
        <taxon>Liliopsida</taxon>
        <taxon>Poales</taxon>
        <taxon>Poaceae</taxon>
        <taxon>BOP clade</taxon>
        <taxon>Pooideae</taxon>
        <taxon>Poodae</taxon>
        <taxon>Poeae</taxon>
        <taxon>Poeae Chloroplast Group 1 (Aveneae type)</taxon>
        <taxon>Aveninae</taxon>
        <taxon>Avena</taxon>
    </lineage>
</organism>
<keyword evidence="2" id="KW-1185">Reference proteome</keyword>